<accession>A0A8H7V642</accession>
<dbReference type="GO" id="GO:0005634">
    <property type="term" value="C:nucleus"/>
    <property type="evidence" value="ECO:0007669"/>
    <property type="project" value="TreeGrafter"/>
</dbReference>
<comment type="caution">
    <text evidence="7">The sequence shown here is derived from an EMBL/GenBank/DDBJ whole genome shotgun (WGS) entry which is preliminary data.</text>
</comment>
<dbReference type="InterPro" id="IPR033658">
    <property type="entry name" value="GRX_PICOT-like"/>
</dbReference>
<dbReference type="InterPro" id="IPR004480">
    <property type="entry name" value="Monothiol_GRX-rel"/>
</dbReference>
<proteinExistence type="inferred from homology"/>
<dbReference type="PANTHER" id="PTHR10293">
    <property type="entry name" value="GLUTAREDOXIN FAMILY MEMBER"/>
    <property type="match status" value="1"/>
</dbReference>
<dbReference type="FunFam" id="3.40.30.10:FF:000012">
    <property type="entry name" value="Monothiol glutaredoxin"/>
    <property type="match status" value="2"/>
</dbReference>
<dbReference type="NCBIfam" id="TIGR00365">
    <property type="entry name" value="Grx4 family monothiol glutaredoxin"/>
    <property type="match status" value="1"/>
</dbReference>
<evidence type="ECO:0000313" key="8">
    <source>
        <dbReference type="Proteomes" id="UP000603453"/>
    </source>
</evidence>
<dbReference type="Pfam" id="PF00085">
    <property type="entry name" value="Thioredoxin"/>
    <property type="match status" value="1"/>
</dbReference>
<dbReference type="OrthoDB" id="415696at2759"/>
<evidence type="ECO:0000256" key="5">
    <source>
        <dbReference type="ARBA" id="ARBA00055846"/>
    </source>
</evidence>
<name>A0A8H7V642_9FUNG</name>
<dbReference type="PROSITE" id="PS51352">
    <property type="entry name" value="THIOREDOXIN_2"/>
    <property type="match status" value="1"/>
</dbReference>
<dbReference type="PROSITE" id="PS51354">
    <property type="entry name" value="GLUTAREDOXIN_2"/>
    <property type="match status" value="2"/>
</dbReference>
<dbReference type="Proteomes" id="UP000603453">
    <property type="component" value="Unassembled WGS sequence"/>
</dbReference>
<protein>
    <recommendedName>
        <fullName evidence="6">Thioredoxin domain-containing protein</fullName>
    </recommendedName>
</protein>
<dbReference type="GO" id="GO:0046872">
    <property type="term" value="F:metal ion binding"/>
    <property type="evidence" value="ECO:0007669"/>
    <property type="project" value="UniProtKB-KW"/>
</dbReference>
<evidence type="ECO:0000256" key="1">
    <source>
        <dbReference type="ARBA" id="ARBA00009630"/>
    </source>
</evidence>
<dbReference type="AlphaFoldDB" id="A0A8H7V642"/>
<evidence type="ECO:0000259" key="6">
    <source>
        <dbReference type="PROSITE" id="PS51352"/>
    </source>
</evidence>
<keyword evidence="4" id="KW-0411">Iron-sulfur</keyword>
<organism evidence="7 8">
    <name type="scientific">Mucor saturninus</name>
    <dbReference type="NCBI Taxonomy" id="64648"/>
    <lineage>
        <taxon>Eukaryota</taxon>
        <taxon>Fungi</taxon>
        <taxon>Fungi incertae sedis</taxon>
        <taxon>Mucoromycota</taxon>
        <taxon>Mucoromycotina</taxon>
        <taxon>Mucoromycetes</taxon>
        <taxon>Mucorales</taxon>
        <taxon>Mucorineae</taxon>
        <taxon>Mucoraceae</taxon>
        <taxon>Mucor</taxon>
    </lineage>
</organism>
<dbReference type="CDD" id="cd03028">
    <property type="entry name" value="GRX_PICOT_like"/>
    <property type="match status" value="2"/>
</dbReference>
<comment type="similarity">
    <text evidence="1">Belongs to the glutaredoxin family. Monothiol subfamily.</text>
</comment>
<keyword evidence="8" id="KW-1185">Reference proteome</keyword>
<dbReference type="SUPFAM" id="SSF52833">
    <property type="entry name" value="Thioredoxin-like"/>
    <property type="match status" value="3"/>
</dbReference>
<dbReference type="GO" id="GO:0006879">
    <property type="term" value="P:intracellular iron ion homeostasis"/>
    <property type="evidence" value="ECO:0007669"/>
    <property type="project" value="TreeGrafter"/>
</dbReference>
<evidence type="ECO:0000256" key="3">
    <source>
        <dbReference type="ARBA" id="ARBA00023004"/>
    </source>
</evidence>
<dbReference type="GO" id="GO:0015036">
    <property type="term" value="F:disulfide oxidoreductase activity"/>
    <property type="evidence" value="ECO:0007669"/>
    <property type="project" value="UniProtKB-ARBA"/>
</dbReference>
<dbReference type="InterPro" id="IPR036249">
    <property type="entry name" value="Thioredoxin-like_sf"/>
</dbReference>
<keyword evidence="3" id="KW-0408">Iron</keyword>
<dbReference type="EMBL" id="JAEPRD010000028">
    <property type="protein sequence ID" value="KAG2206887.1"/>
    <property type="molecule type" value="Genomic_DNA"/>
</dbReference>
<evidence type="ECO:0000256" key="4">
    <source>
        <dbReference type="ARBA" id="ARBA00023014"/>
    </source>
</evidence>
<keyword evidence="2" id="KW-0479">Metal-binding</keyword>
<dbReference type="Pfam" id="PF00462">
    <property type="entry name" value="Glutaredoxin"/>
    <property type="match status" value="2"/>
</dbReference>
<evidence type="ECO:0000256" key="2">
    <source>
        <dbReference type="ARBA" id="ARBA00022723"/>
    </source>
</evidence>
<evidence type="ECO:0000313" key="7">
    <source>
        <dbReference type="EMBL" id="KAG2206887.1"/>
    </source>
</evidence>
<feature type="domain" description="Thioredoxin" evidence="6">
    <location>
        <begin position="1"/>
        <end position="107"/>
    </location>
</feature>
<sequence length="335" mass="37270">MSNLTEITSDAQFNDLVSKKDSVFVLNFWASWAEPCQQMNEVFAELSGKFPALQFLKIEAEEYPDISETFEISAVPTFIIVKGGKIADQIEGAKAAELTNAVSKHAKGVLNKFANTTTATAAGTDSGNVKPVRDLNARLKALVNSAPVMIFIKGTPQQPRCGFSRQLVELLGEEKVKYSSFNILADEDVRQGLKAYSDWPTYPQVYVNGELMGGLDIIKEMIASGEFKEMLPKDKDLSTRLQELIEKQPVMVFIKGTPEEPRCGFSKQLVALLNDRHVKYGHFDILSDDEVRQGMKAHVDWPTFPMLFYKGELLGGLDIVKEMIESGEFDQVLTA</sequence>
<gene>
    <name evidence="7" type="ORF">INT47_007644</name>
</gene>
<dbReference type="InterPro" id="IPR013766">
    <property type="entry name" value="Thioredoxin_domain"/>
</dbReference>
<dbReference type="GO" id="GO:0005829">
    <property type="term" value="C:cytosol"/>
    <property type="evidence" value="ECO:0007669"/>
    <property type="project" value="TreeGrafter"/>
</dbReference>
<dbReference type="Gene3D" id="3.40.30.10">
    <property type="entry name" value="Glutaredoxin"/>
    <property type="match status" value="3"/>
</dbReference>
<reference evidence="7" key="1">
    <citation type="submission" date="2020-12" db="EMBL/GenBank/DDBJ databases">
        <title>Metabolic potential, ecology and presence of endohyphal bacteria is reflected in genomic diversity of Mucoromycotina.</title>
        <authorList>
            <person name="Muszewska A."/>
            <person name="Okrasinska A."/>
            <person name="Steczkiewicz K."/>
            <person name="Drgas O."/>
            <person name="Orlowska M."/>
            <person name="Perlinska-Lenart U."/>
            <person name="Aleksandrzak-Piekarczyk T."/>
            <person name="Szatraj K."/>
            <person name="Zielenkiewicz U."/>
            <person name="Pilsyk S."/>
            <person name="Malc E."/>
            <person name="Mieczkowski P."/>
            <person name="Kruszewska J.S."/>
            <person name="Biernat P."/>
            <person name="Pawlowska J."/>
        </authorList>
    </citation>
    <scope>NUCLEOTIDE SEQUENCE</scope>
    <source>
        <strain evidence="7">WA0000017839</strain>
    </source>
</reference>
<dbReference type="FunFam" id="3.40.30.10:FF:000092">
    <property type="entry name" value="Monothiol glutaredoxin"/>
    <property type="match status" value="1"/>
</dbReference>
<dbReference type="PANTHER" id="PTHR10293:SF73">
    <property type="entry name" value="GLUTAREDOXIN-3"/>
    <property type="match status" value="1"/>
</dbReference>
<dbReference type="InterPro" id="IPR002109">
    <property type="entry name" value="Glutaredoxin"/>
</dbReference>
<comment type="function">
    <text evidence="5">Monothiol glutaredoxin involved in the biogenesis of iron-sulfur clusters. Binds one iron-sulfur cluster per dimer. The iron-sulfur cluster is bound between subunits, and is complexed by a bound glutathione and a cysteine residue from each subunit.</text>
</comment>
<dbReference type="GO" id="GO:0051537">
    <property type="term" value="F:2 iron, 2 sulfur cluster binding"/>
    <property type="evidence" value="ECO:0007669"/>
    <property type="project" value="TreeGrafter"/>
</dbReference>
<dbReference type="CDD" id="cd02984">
    <property type="entry name" value="TRX_PICOT"/>
    <property type="match status" value="1"/>
</dbReference>